<comment type="caution">
    <text evidence="6">The sequence shown here is derived from an EMBL/GenBank/DDBJ whole genome shotgun (WGS) entry which is preliminary data.</text>
</comment>
<organism evidence="6 7">
    <name type="scientific">Tritrichomonas foetus</name>
    <dbReference type="NCBI Taxonomy" id="1144522"/>
    <lineage>
        <taxon>Eukaryota</taxon>
        <taxon>Metamonada</taxon>
        <taxon>Parabasalia</taxon>
        <taxon>Tritrichomonadida</taxon>
        <taxon>Tritrichomonadidae</taxon>
        <taxon>Tritrichomonas</taxon>
    </lineage>
</organism>
<keyword evidence="6" id="KW-0418">Kinase</keyword>
<dbReference type="InterPro" id="IPR011009">
    <property type="entry name" value="Kinase-like_dom_sf"/>
</dbReference>
<comment type="similarity">
    <text evidence="4">Belongs to the protein kinase superfamily.</text>
</comment>
<feature type="binding site" evidence="3">
    <location>
        <position position="47"/>
    </location>
    <ligand>
        <name>ATP</name>
        <dbReference type="ChEBI" id="CHEBI:30616"/>
    </ligand>
</feature>
<accession>A0A1J4J9X7</accession>
<proteinExistence type="inferred from homology"/>
<dbReference type="InterPro" id="IPR017441">
    <property type="entry name" value="Protein_kinase_ATP_BS"/>
</dbReference>
<dbReference type="PROSITE" id="PS00107">
    <property type="entry name" value="PROTEIN_KINASE_ATP"/>
    <property type="match status" value="1"/>
</dbReference>
<dbReference type="SMART" id="SM00220">
    <property type="entry name" value="S_TKc"/>
    <property type="match status" value="1"/>
</dbReference>
<evidence type="ECO:0000313" key="6">
    <source>
        <dbReference type="EMBL" id="OHS95994.1"/>
    </source>
</evidence>
<feature type="domain" description="Protein kinase" evidence="5">
    <location>
        <begin position="18"/>
        <end position="278"/>
    </location>
</feature>
<sequence length="326" mass="37136">MTSKGEVFIEPGTVINNYIFNEQIGSGGYAAVYVVTSIKFRTKFVAKVLLPCDNDISHAWKSFDTEVSNLLKLDFPHIIRMYEYFAESNRFFIILEYCSNGSLFDYVNTYGPLSGHKLINITHQLVSAVQYAHSNCIAHRDIKPHNILMDEFGRIKLADFGISIFLANEPNCFNFKCSPAFAAPEILSKQPHNSYKADMWSVGVTIYFIATGQYPFHSTKIDKLLNEMKEIGVCLNKYHYHPLIYTLLLKTIQYNPQNRISIDEAFDIIKRCSEETTIRKISSSVSSKMLLPKHSAEKLLAFHLGRRKLSFDKSKATFPPQKLGSS</sequence>
<dbReference type="Pfam" id="PF00069">
    <property type="entry name" value="Pkinase"/>
    <property type="match status" value="1"/>
</dbReference>
<evidence type="ECO:0000259" key="5">
    <source>
        <dbReference type="PROSITE" id="PS50011"/>
    </source>
</evidence>
<dbReference type="PROSITE" id="PS00108">
    <property type="entry name" value="PROTEIN_KINASE_ST"/>
    <property type="match status" value="1"/>
</dbReference>
<evidence type="ECO:0000256" key="3">
    <source>
        <dbReference type="PROSITE-ProRule" id="PRU10141"/>
    </source>
</evidence>
<keyword evidence="4" id="KW-0723">Serine/threonine-protein kinase</keyword>
<name>A0A1J4J9X7_9EUKA</name>
<dbReference type="AlphaFoldDB" id="A0A1J4J9X7"/>
<dbReference type="Gene3D" id="1.10.510.10">
    <property type="entry name" value="Transferase(Phosphotransferase) domain 1"/>
    <property type="match status" value="1"/>
</dbReference>
<dbReference type="InterPro" id="IPR000719">
    <property type="entry name" value="Prot_kinase_dom"/>
</dbReference>
<evidence type="ECO:0000256" key="4">
    <source>
        <dbReference type="RuleBase" id="RU000304"/>
    </source>
</evidence>
<keyword evidence="7" id="KW-1185">Reference proteome</keyword>
<dbReference type="Proteomes" id="UP000179807">
    <property type="component" value="Unassembled WGS sequence"/>
</dbReference>
<keyword evidence="1 3" id="KW-0547">Nucleotide-binding</keyword>
<gene>
    <name evidence="6" type="ORF">TRFO_37860</name>
</gene>
<keyword evidence="2 3" id="KW-0067">ATP-binding</keyword>
<dbReference type="PROSITE" id="PS50011">
    <property type="entry name" value="PROTEIN_KINASE_DOM"/>
    <property type="match status" value="1"/>
</dbReference>
<dbReference type="RefSeq" id="XP_068349131.1">
    <property type="nucleotide sequence ID" value="XM_068511685.1"/>
</dbReference>
<dbReference type="InterPro" id="IPR008271">
    <property type="entry name" value="Ser/Thr_kinase_AS"/>
</dbReference>
<evidence type="ECO:0000256" key="2">
    <source>
        <dbReference type="ARBA" id="ARBA00022840"/>
    </source>
</evidence>
<dbReference type="GO" id="GO:0005524">
    <property type="term" value="F:ATP binding"/>
    <property type="evidence" value="ECO:0007669"/>
    <property type="project" value="UniProtKB-UniRule"/>
</dbReference>
<evidence type="ECO:0000313" key="7">
    <source>
        <dbReference type="Proteomes" id="UP000179807"/>
    </source>
</evidence>
<dbReference type="GO" id="GO:0004674">
    <property type="term" value="F:protein serine/threonine kinase activity"/>
    <property type="evidence" value="ECO:0007669"/>
    <property type="project" value="UniProtKB-KW"/>
</dbReference>
<dbReference type="EMBL" id="MLAK01001206">
    <property type="protein sequence ID" value="OHS95994.1"/>
    <property type="molecule type" value="Genomic_DNA"/>
</dbReference>
<protein>
    <submittedName>
        <fullName evidence="6">CAMK family protein kinase</fullName>
    </submittedName>
</protein>
<reference evidence="6" key="1">
    <citation type="submission" date="2016-10" db="EMBL/GenBank/DDBJ databases">
        <authorList>
            <person name="Benchimol M."/>
            <person name="Almeida L.G."/>
            <person name="Vasconcelos A.T."/>
            <person name="Perreira-Neves A."/>
            <person name="Rosa I.A."/>
            <person name="Tasca T."/>
            <person name="Bogo M.R."/>
            <person name="de Souza W."/>
        </authorList>
    </citation>
    <scope>NUCLEOTIDE SEQUENCE [LARGE SCALE GENOMIC DNA]</scope>
    <source>
        <strain evidence="6">K</strain>
    </source>
</reference>
<dbReference type="OrthoDB" id="541276at2759"/>
<dbReference type="SUPFAM" id="SSF56112">
    <property type="entry name" value="Protein kinase-like (PK-like)"/>
    <property type="match status" value="1"/>
</dbReference>
<evidence type="ECO:0000256" key="1">
    <source>
        <dbReference type="ARBA" id="ARBA00022741"/>
    </source>
</evidence>
<keyword evidence="6" id="KW-0808">Transferase</keyword>
<dbReference type="PANTHER" id="PTHR24362">
    <property type="entry name" value="SERINE/THREONINE-PROTEIN KINASE NEK"/>
    <property type="match status" value="1"/>
</dbReference>
<dbReference type="VEuPathDB" id="TrichDB:TRFO_37860"/>
<dbReference type="PANTHER" id="PTHR24362:SF309">
    <property type="entry name" value="PROTEIN KINASE DOMAIN-CONTAINING PROTEIN"/>
    <property type="match status" value="1"/>
</dbReference>
<dbReference type="FunFam" id="1.10.510.10:FF:000571">
    <property type="entry name" value="Maternal embryonic leucine zipper kinase"/>
    <property type="match status" value="1"/>
</dbReference>
<dbReference type="GeneID" id="94846389"/>